<evidence type="ECO:0000256" key="1">
    <source>
        <dbReference type="ARBA" id="ARBA00004141"/>
    </source>
</evidence>
<dbReference type="EC" id="3.5.1.92" evidence="13"/>
<dbReference type="GO" id="GO:0017159">
    <property type="term" value="F:pantetheine hydrolase activity"/>
    <property type="evidence" value="ECO:0007669"/>
    <property type="project" value="UniProtKB-EC"/>
</dbReference>
<feature type="transmembrane region" description="Helical" evidence="18">
    <location>
        <begin position="199"/>
        <end position="219"/>
    </location>
</feature>
<feature type="transmembrane region" description="Helical" evidence="18">
    <location>
        <begin position="74"/>
        <end position="97"/>
    </location>
</feature>
<proteinExistence type="inferred from homology"/>
<dbReference type="InterPro" id="IPR020846">
    <property type="entry name" value="MFS_dom"/>
</dbReference>
<keyword evidence="18" id="KW-0812">Transmembrane</keyword>
<protein>
    <recommendedName>
        <fullName evidence="14">Pantetheinase</fullName>
        <ecNumber evidence="13">3.5.1.92</ecNumber>
    </recommendedName>
    <alternativeName>
        <fullName evidence="16">Pantetheine hydrolase</fullName>
    </alternativeName>
    <alternativeName>
        <fullName evidence="15">Vascular non-inflammatory molecule 1</fullName>
    </alternativeName>
</protein>
<comment type="subcellular location">
    <subcellularLocation>
        <location evidence="2">Cell membrane</location>
        <topology evidence="2">Lipid-anchor</topology>
        <topology evidence="2">GPI-anchor</topology>
    </subcellularLocation>
    <subcellularLocation>
        <location evidence="1">Membrane</location>
        <topology evidence="1">Multi-pass membrane protein</topology>
    </subcellularLocation>
</comment>
<evidence type="ECO:0000256" key="13">
    <source>
        <dbReference type="ARBA" id="ARBA00039042"/>
    </source>
</evidence>
<dbReference type="Gene3D" id="3.60.110.10">
    <property type="entry name" value="Carbon-nitrogen hydrolase"/>
    <property type="match status" value="2"/>
</dbReference>
<feature type="transmembrane region" description="Helical" evidence="18">
    <location>
        <begin position="409"/>
        <end position="431"/>
    </location>
</feature>
<dbReference type="PROSITE" id="PS50850">
    <property type="entry name" value="MFS"/>
    <property type="match status" value="1"/>
</dbReference>
<dbReference type="Pfam" id="PF00795">
    <property type="entry name" value="CN_hydrolase"/>
    <property type="match status" value="2"/>
</dbReference>
<dbReference type="InterPro" id="IPR040154">
    <property type="entry name" value="Biotinidase/VNN"/>
</dbReference>
<keyword evidence="8" id="KW-0378">Hydrolase</keyword>
<feature type="transmembrane region" description="Helical" evidence="18">
    <location>
        <begin position="375"/>
        <end position="397"/>
    </location>
</feature>
<evidence type="ECO:0000256" key="5">
    <source>
        <dbReference type="ARBA" id="ARBA00022475"/>
    </source>
</evidence>
<dbReference type="InterPro" id="IPR036259">
    <property type="entry name" value="MFS_trans_sf"/>
</dbReference>
<evidence type="ECO:0000256" key="15">
    <source>
        <dbReference type="ARBA" id="ARBA00041612"/>
    </source>
</evidence>
<evidence type="ECO:0000256" key="4">
    <source>
        <dbReference type="ARBA" id="ARBA00011245"/>
    </source>
</evidence>
<evidence type="ECO:0000313" key="22">
    <source>
        <dbReference type="Proteomes" id="UP000664991"/>
    </source>
</evidence>
<keyword evidence="6" id="KW-0336">GPI-anchor</keyword>
<feature type="domain" description="CN hydrolase" evidence="19">
    <location>
        <begin position="470"/>
        <end position="745"/>
    </location>
</feature>
<dbReference type="SUPFAM" id="SSF103473">
    <property type="entry name" value="MFS general substrate transporter"/>
    <property type="match status" value="1"/>
</dbReference>
<reference evidence="21 22" key="1">
    <citation type="submission" date="2020-12" db="EMBL/GenBank/DDBJ databases">
        <title>De novo assembly of Tibetan sheep genome.</title>
        <authorList>
            <person name="Li X."/>
        </authorList>
    </citation>
    <scope>NUCLEOTIDE SEQUENCE [LARGE SCALE GENOMIC DNA]</scope>
    <source>
        <tissue evidence="21">Heart</tissue>
    </source>
</reference>
<feature type="transmembrane region" description="Helical" evidence="18">
    <location>
        <begin position="240"/>
        <end position="257"/>
    </location>
</feature>
<feature type="transmembrane region" description="Helical" evidence="18">
    <location>
        <begin position="308"/>
        <end position="329"/>
    </location>
</feature>
<evidence type="ECO:0000256" key="17">
    <source>
        <dbReference type="ARBA" id="ARBA00049072"/>
    </source>
</evidence>
<comment type="subunit">
    <text evidence="4">Monomer.</text>
</comment>
<dbReference type="GO" id="GO:0098552">
    <property type="term" value="C:side of membrane"/>
    <property type="evidence" value="ECO:0007669"/>
    <property type="project" value="UniProtKB-KW"/>
</dbReference>
<feature type="transmembrane region" description="Helical" evidence="18">
    <location>
        <begin position="277"/>
        <end position="296"/>
    </location>
</feature>
<dbReference type="GO" id="GO:0015939">
    <property type="term" value="P:pantothenate metabolic process"/>
    <property type="evidence" value="ECO:0007669"/>
    <property type="project" value="TreeGrafter"/>
</dbReference>
<evidence type="ECO:0000256" key="3">
    <source>
        <dbReference type="ARBA" id="ARBA00008225"/>
    </source>
</evidence>
<dbReference type="GO" id="GO:0005886">
    <property type="term" value="C:plasma membrane"/>
    <property type="evidence" value="ECO:0007669"/>
    <property type="project" value="UniProtKB-SubCell"/>
</dbReference>
<dbReference type="PROSITE" id="PS50263">
    <property type="entry name" value="CN_HYDROLASE"/>
    <property type="match status" value="2"/>
</dbReference>
<evidence type="ECO:0000256" key="10">
    <source>
        <dbReference type="ARBA" id="ARBA00023180"/>
    </source>
</evidence>
<comment type="similarity">
    <text evidence="3">Belongs to the carbon-nitrogen hydrolase superfamily. BTD/VNN family.</text>
</comment>
<keyword evidence="10" id="KW-0325">Glycoprotein</keyword>
<dbReference type="PANTHER" id="PTHR10609">
    <property type="entry name" value="BIOTINIDASE-RELATED"/>
    <property type="match status" value="1"/>
</dbReference>
<evidence type="ECO:0000256" key="7">
    <source>
        <dbReference type="ARBA" id="ARBA00022729"/>
    </source>
</evidence>
<comment type="catalytic activity">
    <reaction evidence="17">
        <text>(R)-pantetheine + H2O = cysteamine + (R)-pantothenate</text>
        <dbReference type="Rhea" id="RHEA:13445"/>
        <dbReference type="ChEBI" id="CHEBI:15377"/>
        <dbReference type="ChEBI" id="CHEBI:16753"/>
        <dbReference type="ChEBI" id="CHEBI:29032"/>
        <dbReference type="ChEBI" id="CHEBI:58029"/>
        <dbReference type="EC" id="3.5.1.92"/>
    </reaction>
</comment>
<evidence type="ECO:0000259" key="20">
    <source>
        <dbReference type="PROSITE" id="PS50850"/>
    </source>
</evidence>
<dbReference type="SUPFAM" id="SSF56317">
    <property type="entry name" value="Carbon-nitrogen hydrolase"/>
    <property type="match status" value="2"/>
</dbReference>
<dbReference type="Proteomes" id="UP000664991">
    <property type="component" value="Unassembled WGS sequence"/>
</dbReference>
<dbReference type="InterPro" id="IPR031650">
    <property type="entry name" value="CCDC73"/>
</dbReference>
<name>A0A836D0X1_SHEEP</name>
<keyword evidence="7" id="KW-0732">Signal</keyword>
<evidence type="ECO:0000259" key="19">
    <source>
        <dbReference type="PROSITE" id="PS50263"/>
    </source>
</evidence>
<dbReference type="CDD" id="cd07567">
    <property type="entry name" value="biotinidase_like"/>
    <property type="match status" value="2"/>
</dbReference>
<dbReference type="FunFam" id="3.60.110.10:FF:000001">
    <property type="entry name" value="biotinidase isoform X1"/>
    <property type="match status" value="2"/>
</dbReference>
<dbReference type="EMBL" id="JAEMGP010000008">
    <property type="protein sequence ID" value="KAG5205604.1"/>
    <property type="molecule type" value="Genomic_DNA"/>
</dbReference>
<organism evidence="21 22">
    <name type="scientific">Ovis aries</name>
    <name type="common">Sheep</name>
    <dbReference type="NCBI Taxonomy" id="9940"/>
    <lineage>
        <taxon>Eukaryota</taxon>
        <taxon>Metazoa</taxon>
        <taxon>Chordata</taxon>
        <taxon>Craniata</taxon>
        <taxon>Vertebrata</taxon>
        <taxon>Euteleostomi</taxon>
        <taxon>Mammalia</taxon>
        <taxon>Eutheria</taxon>
        <taxon>Laurasiatheria</taxon>
        <taxon>Artiodactyla</taxon>
        <taxon>Ruminantia</taxon>
        <taxon>Pecora</taxon>
        <taxon>Bovidae</taxon>
        <taxon>Caprinae</taxon>
        <taxon>Ovis</taxon>
    </lineage>
</organism>
<feature type="transmembrane region" description="Helical" evidence="18">
    <location>
        <begin position="129"/>
        <end position="153"/>
    </location>
</feature>
<evidence type="ECO:0000256" key="9">
    <source>
        <dbReference type="ARBA" id="ARBA00023136"/>
    </source>
</evidence>
<dbReference type="Pfam" id="PF07690">
    <property type="entry name" value="MFS_1"/>
    <property type="match status" value="1"/>
</dbReference>
<dbReference type="Pfam" id="PF19018">
    <property type="entry name" value="Vanin_C"/>
    <property type="match status" value="2"/>
</dbReference>
<evidence type="ECO:0000256" key="14">
    <source>
        <dbReference type="ARBA" id="ARBA00039352"/>
    </source>
</evidence>
<dbReference type="InterPro" id="IPR036526">
    <property type="entry name" value="C-N_Hydrolase_sf"/>
</dbReference>
<feature type="transmembrane region" description="Helical" evidence="18">
    <location>
        <begin position="335"/>
        <end position="354"/>
    </location>
</feature>
<gene>
    <name evidence="21" type="ORF">JEQ12_018854</name>
</gene>
<evidence type="ECO:0000256" key="2">
    <source>
        <dbReference type="ARBA" id="ARBA00004609"/>
    </source>
</evidence>
<dbReference type="Gene3D" id="1.20.1250.20">
    <property type="entry name" value="MFS general substrate transporter like domains"/>
    <property type="match status" value="2"/>
</dbReference>
<dbReference type="GO" id="GO:0022857">
    <property type="term" value="F:transmembrane transporter activity"/>
    <property type="evidence" value="ECO:0007669"/>
    <property type="project" value="InterPro"/>
</dbReference>
<feature type="domain" description="Major facilitator superfamily (MFS) profile" evidence="20">
    <location>
        <begin position="27"/>
        <end position="438"/>
    </location>
</feature>
<keyword evidence="5" id="KW-1003">Cell membrane</keyword>
<evidence type="ECO:0000256" key="11">
    <source>
        <dbReference type="ARBA" id="ARBA00023288"/>
    </source>
</evidence>
<dbReference type="CDD" id="cd17385">
    <property type="entry name" value="MFS_SLC18B1"/>
    <property type="match status" value="1"/>
</dbReference>
<evidence type="ECO:0000256" key="18">
    <source>
        <dbReference type="SAM" id="Phobius"/>
    </source>
</evidence>
<keyword evidence="9 18" id="KW-0472">Membrane</keyword>
<evidence type="ECO:0000256" key="8">
    <source>
        <dbReference type="ARBA" id="ARBA00022801"/>
    </source>
</evidence>
<dbReference type="InterPro" id="IPR003010">
    <property type="entry name" value="C-N_Hydrolase"/>
</dbReference>
<keyword evidence="18" id="KW-1133">Transmembrane helix</keyword>
<dbReference type="PANTHER" id="PTHR10609:SF16">
    <property type="entry name" value="PANTETHEINASE"/>
    <property type="match status" value="1"/>
</dbReference>
<comment type="function">
    <text evidence="12">Amidohydrolase that hydrolyzes specifically one of the carboamide linkages in D-pantetheine thus recycling pantothenic acid (vitamin B5) and releasing cysteamine.</text>
</comment>
<keyword evidence="11" id="KW-0449">Lipoprotein</keyword>
<feature type="domain" description="CN hydrolase" evidence="19">
    <location>
        <begin position="1054"/>
        <end position="1330"/>
    </location>
</feature>
<evidence type="ECO:0000256" key="12">
    <source>
        <dbReference type="ARBA" id="ARBA00037598"/>
    </source>
</evidence>
<evidence type="ECO:0000313" key="21">
    <source>
        <dbReference type="EMBL" id="KAG5205604.1"/>
    </source>
</evidence>
<dbReference type="InterPro" id="IPR043957">
    <property type="entry name" value="Vanin_C"/>
</dbReference>
<comment type="caution">
    <text evidence="21">The sequence shown here is derived from an EMBL/GenBank/DDBJ whole genome shotgun (WGS) entry which is preliminary data.</text>
</comment>
<evidence type="ECO:0000256" key="16">
    <source>
        <dbReference type="ARBA" id="ARBA00043080"/>
    </source>
</evidence>
<dbReference type="InterPro" id="IPR011701">
    <property type="entry name" value="MFS"/>
</dbReference>
<feature type="transmembrane region" description="Helical" evidence="18">
    <location>
        <begin position="104"/>
        <end position="123"/>
    </location>
</feature>
<accession>A0A836D0X1</accession>
<evidence type="ECO:0000256" key="6">
    <source>
        <dbReference type="ARBA" id="ARBA00022622"/>
    </source>
</evidence>
<dbReference type="Pfam" id="PF15818">
    <property type="entry name" value="CCDC73"/>
    <property type="match status" value="1"/>
</dbReference>
<sequence>MNPANNEEQTDNVKFLSTVKKKKRVTFRLSISPSNYSILCDVRVYGYWHRHKEITPGESTWNLEAEKKGASNTVIGMIFGCYALFDFLASLVFGKYLVQIGAKFMFVAGMFVSGAVTVLFGLLDQVPEGAVFIAMCFLLRITDAISFEAAITASSSILAKAFPNNVATVLGSLETFSGLGLVLGPPLGGFLYQSFGYEVPFIFLGCIVLLMVPLNMYILPNYESDKGKHSFWKLITLPKVAFLSFVITSFSSCFGFLEPTLSLFVLEKFNLPAGYVGLVFLGLALSYAISSPLVGLLSDKMPHLRKWLLVFGNLTLAGCYMLLGPAPFLHIKSQLWLLVLILVINGISAGIGLIPTFPEILSCAHENGFEEGLSTLGLVSGLFGAMWSVGAFVGPTLGGFLYEKIGFEWAAALQGLWALTSGLVMGLFYLLEHSRRRRRSELQNILGTEEERTALLSDESALDTFKAAVYEHAVILPNDTKTPVSPDEALFLMNKNIDILEKAIKQAAEQGAQIIVTPEDALYGWKFTRETIFPYLENIPDPQVNWIPCQDPHRFGHTPVQARLSCLAKNNSIYVVANMGDKKPCSSRNTTCPSNGHYQYNTNVVYDAKGKLVARYHKYHLYHELQFDVPEKPELVTFNTAFGKFGIFTCFDILFHDPAVTLVKDFHVDTILFPTAWMNVLPFLTAIEFHSAWAMGMRVNLLAANTHNVSLKMTGSGIYAPHSPKVYHHDMETESGKILFAEVDSHPRNSSTSPPAVNWSAYATSITPFPGPKNSFRGFISRDEFNFTKLSESAGNLTVCQKELCCHLSYRMLGKEEDEVYVLGAFAGLHGRRRREYWQVCTMLKCRSTNLTTCGQSVETALTRFEMFSLSGTFGTEYVFPEVLLTKIKLAPEKFEQIRQYSFVFFPADEYGGHGKPAALKSWVCTLLKCQTPYLKTCGEPMGSAFTKFEDSLNGTFGTMFSHRLFSVGVSLPLKDTKKVSEMEQKVQLHLLAKEDHQKQLNEIEKYYTIITGQFGLQSLDFSMILSQLLNYVAVLFFCVSRASSLDTFIAAVYEHAVILPNATLVPVSPEEALAVMNRNLDLLEGAVTSASKQGAHIIVTPEDGIYGFNFTRESIYPYLEDIPDPQVNWIPCNNPDRFGHTPVQQRLSCLAKDNSIYIVANIGDKKSCNASDPQCPPDGRYQYNTDVVFDSKGKLVARYHKQNLFLNEDQFNAPKEPEVVTFNTTFGKFGIFTCFDILFHDPAVTLVRDSRVDTILFPTAWMNVLPHLSAIEFHSAWAMGMKVNFLASNLHYPLKKMTGSGIYAPDSPRVFHYDMKTEEGKLLLAQLDSHPHPTPVVNWTSYASGVEAHSMGNQEFTGTVFFDEFTFLELKEIGGNYTVCQRDLCCHLSYKMSEKRSDEVYALGAFDGLHTVEGSYYLQICTLLKCKTTDLHTCGDSVETASTRFEMFSLSGTFGTQYVFPEVLLSEIQLAPGEFQVSSDGRLFSLKPTSGPVLTVTLFGRLYEKDSAPNALSDLTTQALRYL</sequence>
<dbReference type="InterPro" id="IPR012101">
    <property type="entry name" value="Biotinidase-like_euk"/>
</dbReference>